<protein>
    <submittedName>
        <fullName evidence="4">Cap-specific mRNA (nucleoside-2'-O-)-methyltransferase 2</fullName>
    </submittedName>
</protein>
<sequence length="614" mass="66855">MKLLPLTWMIIAVTKSFFMNAPLNLGEQAILPPIRTNATHAVYFYDGIFRYERLHSNVEQPATKAIIGQSIRQLITTSSPENHNTVSTFNLTSEINEDMDDKTATMSSFNKEDISTEKQFSLENGPTQFSNDQIIRSEEVTLLLTPPIEREILKREETTKAVIESNNIDPTIIKTERTFMQQDESTTQMTIEQSLMSERNFLSFSKGDNNISVMSTRSNDEAVESSTHIDGIVSRENTESSAVNSGVVTWMRTTVFADHMTVATDSITADVLVSANNKTNETVTSTYGTTTASDRSLAEAAMFVGNAATEVATFTDKPMIEGLSTDVSPPNGCAEILSADYTTTENESSSAETTMSTGNMITETATLTDKTTTGTATEATLSAANKRTETMHMKTVGNEEASREATGSGDSQRTGTVAANNGMTGNEGAHAKGAVQVGNEVMENATFADRSPTHTAATQATASAKDKTTTGGRTSAEATSLVSNNVATQTALSIDRRPGERISTEDTTSVDKRTIAIEHTLKDSMKLAHNQTAGTEENDATFDPEISNPTTSMRNMETATQPITIYSHYVVTELNKGSPLRNHAATTEWYDRFSDNNTSKDVEREPQTWRHSNP</sequence>
<evidence type="ECO:0000313" key="3">
    <source>
        <dbReference type="Proteomes" id="UP000887569"/>
    </source>
</evidence>
<keyword evidence="3" id="KW-1185">Reference proteome</keyword>
<evidence type="ECO:0000256" key="1">
    <source>
        <dbReference type="SAM" id="MobiDB-lite"/>
    </source>
</evidence>
<proteinExistence type="predicted"/>
<feature type="region of interest" description="Disordered" evidence="1">
    <location>
        <begin position="451"/>
        <end position="478"/>
    </location>
</feature>
<feature type="compositionally biased region" description="Low complexity" evidence="1">
    <location>
        <begin position="453"/>
        <end position="463"/>
    </location>
</feature>
<dbReference type="Proteomes" id="UP000887569">
    <property type="component" value="Unplaced"/>
</dbReference>
<reference evidence="4" key="1">
    <citation type="submission" date="2022-11" db="UniProtKB">
        <authorList>
            <consortium name="WormBaseParasite"/>
        </authorList>
    </citation>
    <scope>IDENTIFICATION</scope>
</reference>
<organism evidence="3 4">
    <name type="scientific">Parascaris univalens</name>
    <name type="common">Nematode worm</name>
    <dbReference type="NCBI Taxonomy" id="6257"/>
    <lineage>
        <taxon>Eukaryota</taxon>
        <taxon>Metazoa</taxon>
        <taxon>Ecdysozoa</taxon>
        <taxon>Nematoda</taxon>
        <taxon>Chromadorea</taxon>
        <taxon>Rhabditida</taxon>
        <taxon>Spirurina</taxon>
        <taxon>Ascaridomorpha</taxon>
        <taxon>Ascaridoidea</taxon>
        <taxon>Ascarididae</taxon>
        <taxon>Parascaris</taxon>
    </lineage>
</organism>
<dbReference type="AlphaFoldDB" id="A0A915A821"/>
<name>A0A915A821_PARUN</name>
<evidence type="ECO:0000256" key="2">
    <source>
        <dbReference type="SAM" id="SignalP"/>
    </source>
</evidence>
<feature type="chain" id="PRO_5037713387" evidence="2">
    <location>
        <begin position="17"/>
        <end position="614"/>
    </location>
</feature>
<keyword evidence="2" id="KW-0732">Signal</keyword>
<accession>A0A915A821</accession>
<dbReference type="WBParaSite" id="PgR002_g281_t01">
    <property type="protein sequence ID" value="PgR002_g281_t01"/>
    <property type="gene ID" value="PgR002_g281"/>
</dbReference>
<feature type="region of interest" description="Disordered" evidence="1">
    <location>
        <begin position="594"/>
        <end position="614"/>
    </location>
</feature>
<feature type="signal peptide" evidence="2">
    <location>
        <begin position="1"/>
        <end position="16"/>
    </location>
</feature>
<feature type="compositionally biased region" description="Basic and acidic residues" evidence="1">
    <location>
        <begin position="594"/>
        <end position="608"/>
    </location>
</feature>
<evidence type="ECO:0000313" key="4">
    <source>
        <dbReference type="WBParaSite" id="PgR002_g281_t01"/>
    </source>
</evidence>